<dbReference type="PANTHER" id="PTHR33053:SF24">
    <property type="entry name" value="TRANSPOSASE DOMAIN-CONTAINING PROTEIN"/>
    <property type="match status" value="1"/>
</dbReference>
<organism evidence="2 3">
    <name type="scientific">Aphis craccivora</name>
    <name type="common">Cowpea aphid</name>
    <dbReference type="NCBI Taxonomy" id="307492"/>
    <lineage>
        <taxon>Eukaryota</taxon>
        <taxon>Metazoa</taxon>
        <taxon>Ecdysozoa</taxon>
        <taxon>Arthropoda</taxon>
        <taxon>Hexapoda</taxon>
        <taxon>Insecta</taxon>
        <taxon>Pterygota</taxon>
        <taxon>Neoptera</taxon>
        <taxon>Paraneoptera</taxon>
        <taxon>Hemiptera</taxon>
        <taxon>Sternorrhyncha</taxon>
        <taxon>Aphidomorpha</taxon>
        <taxon>Aphidoidea</taxon>
        <taxon>Aphididae</taxon>
        <taxon>Aphidini</taxon>
        <taxon>Aphis</taxon>
        <taxon>Aphis</taxon>
    </lineage>
</organism>
<evidence type="ECO:0000313" key="2">
    <source>
        <dbReference type="EMBL" id="KAF0734111.1"/>
    </source>
</evidence>
<evidence type="ECO:0000256" key="1">
    <source>
        <dbReference type="SAM" id="MobiDB-lite"/>
    </source>
</evidence>
<feature type="region of interest" description="Disordered" evidence="1">
    <location>
        <begin position="850"/>
        <end position="869"/>
    </location>
</feature>
<proteinExistence type="predicted"/>
<feature type="non-terminal residue" evidence="2">
    <location>
        <position position="967"/>
    </location>
</feature>
<reference evidence="2 3" key="1">
    <citation type="submission" date="2019-08" db="EMBL/GenBank/DDBJ databases">
        <title>Whole genome of Aphis craccivora.</title>
        <authorList>
            <person name="Voronova N.V."/>
            <person name="Shulinski R.S."/>
            <person name="Bandarenka Y.V."/>
            <person name="Zhorov D.G."/>
            <person name="Warner D."/>
        </authorList>
    </citation>
    <scope>NUCLEOTIDE SEQUENCE [LARGE SCALE GENOMIC DNA]</scope>
    <source>
        <strain evidence="2">180601</strain>
        <tissue evidence="2">Whole Body</tissue>
    </source>
</reference>
<evidence type="ECO:0000313" key="3">
    <source>
        <dbReference type="Proteomes" id="UP000478052"/>
    </source>
</evidence>
<dbReference type="EMBL" id="VUJU01008210">
    <property type="protein sequence ID" value="KAF0734111.1"/>
    <property type="molecule type" value="Genomic_DNA"/>
</dbReference>
<accession>A0A6G0X2I6</accession>
<evidence type="ECO:0008006" key="4">
    <source>
        <dbReference type="Google" id="ProtNLM"/>
    </source>
</evidence>
<dbReference type="OrthoDB" id="10015795at2759"/>
<feature type="region of interest" description="Disordered" evidence="1">
    <location>
        <begin position="807"/>
        <end position="832"/>
    </location>
</feature>
<keyword evidence="3" id="KW-1185">Reference proteome</keyword>
<sequence length="967" mass="110750">MSLHPSKSTKRRRFLEEMEVTNVYLETQNPIDELIVPFNSVINNTSDSIEPSSSLIYESNNVPHLSCNTSSTIETVEDEFVLQYESSSDSNFDEDETILTDHFTDDRDPILKMLCHWAVSYNITNIALSVLLKTLKKHKCFNFFPEDARTILKTNKHIDTKQVQIISPGIYYHFGTEIGLKSLGDWSQFYDETIKIVIGIDGLPLTKSSQSSFWPILGYVRNLPGKPKIFLIGLYWGQEKAKDSNLFLKDMIDEFKDLYKIGFKTPNGTKKVVVQLFCCDAPAKSYILKTKGHSGFYSCTRCNVEGIYLDNRVCFPDKEFIKKTHLDFINRTHEEYHVTECVSILTELPEIDMVYSLSLDYMHLTCLGVVKKLIMLWLGIIKGSPISVRLQNRKVQEISGNLLFLKSSMTSDFFRFPRGLNEVPRWKATEFRLFLLYIGPIVLKDILNNECYLHFMCLHICFRILLVKNSSDELIEFVEKLLSYFVQKFGIIYGQKFMSHNVHGLLHIVDDYKKFGPLDDSSCFPFENYMKSLKKMVRKHQKPLEQVIKRYQEFLEFSNKPIISNCSIETLGGQKDGTCAWPKKYKTASRLIEKKCMPNKIEFTYLKSRELYKGIDKTIVIVDSLVEAKNKTKKAMIMSDLSSTEETVSTTRKKEIVHSPTSSTNSCPMFLDSDNEDFPYYNKSKLSTSDIINSEHSNDCSSSPTVLNVPVAVINGIDTENILMYNKEPNCSPPVVTTRLSDKTIKLNNRKKQNGWSPLKLDNITNNSEGVDSENILMYNKEPPKEPNCSPPVATKRLSDKTIKLNKRKKQNGWSPFKLDNLTNNSEDNNREPRFMKQWSSKQKSLNETLKSCSEKQFSNTEPSSSKRNIEYNSEPLLKKKPLFKDIPANLSSFGNKQQCGSSFSKITVKNNKQAVVRELFNSSNNSDELSVLDNSNSSEKGKTYELKHPGSTRSVVAEDTPPHYSN</sequence>
<comment type="caution">
    <text evidence="2">The sequence shown here is derived from an EMBL/GenBank/DDBJ whole genome shotgun (WGS) entry which is preliminary data.</text>
</comment>
<dbReference type="PANTHER" id="PTHR33053">
    <property type="entry name" value="PROTEIN, PUTATIVE-RELATED"/>
    <property type="match status" value="1"/>
</dbReference>
<feature type="region of interest" description="Disordered" evidence="1">
    <location>
        <begin position="926"/>
        <end position="967"/>
    </location>
</feature>
<feature type="compositionally biased region" description="Polar residues" evidence="1">
    <location>
        <begin position="850"/>
        <end position="867"/>
    </location>
</feature>
<feature type="compositionally biased region" description="Basic and acidic residues" evidence="1">
    <location>
        <begin position="940"/>
        <end position="949"/>
    </location>
</feature>
<dbReference type="Proteomes" id="UP000478052">
    <property type="component" value="Unassembled WGS sequence"/>
</dbReference>
<protein>
    <recommendedName>
        <fullName evidence="4">DUF4806 domain-containing protein</fullName>
    </recommendedName>
</protein>
<name>A0A6G0X2I6_APHCR</name>
<feature type="compositionally biased region" description="Polar residues" evidence="1">
    <location>
        <begin position="926"/>
        <end position="939"/>
    </location>
</feature>
<gene>
    <name evidence="2" type="ORF">FWK35_00030421</name>
</gene>
<dbReference type="AlphaFoldDB" id="A0A6G0X2I6"/>